<gene>
    <name evidence="2" type="ORF">BECKH772A_GA0070896_107051</name>
    <name evidence="1" type="ORF">BECKH772B_GA0070898_105961</name>
</gene>
<evidence type="ECO:0000313" key="2">
    <source>
        <dbReference type="EMBL" id="VFK07182.1"/>
    </source>
</evidence>
<evidence type="ECO:0000313" key="1">
    <source>
        <dbReference type="EMBL" id="VFK05528.1"/>
    </source>
</evidence>
<dbReference type="AlphaFoldDB" id="A0A450VQY3"/>
<proteinExistence type="predicted"/>
<name>A0A450VQY3_9GAMM</name>
<sequence>MAKVEQEITRQLRQGVVLRKPPAELHGEVEWDEVYVLVVRQSYNLGYWSLFTCRSRKAGLIRHPNLSHGQTTSGLSMR</sequence>
<reference evidence="2" key="1">
    <citation type="submission" date="2019-02" db="EMBL/GenBank/DDBJ databases">
        <authorList>
            <person name="Gruber-Vodicka R. H."/>
            <person name="Seah K. B. B."/>
        </authorList>
    </citation>
    <scope>NUCLEOTIDE SEQUENCE</scope>
    <source>
        <strain evidence="2">BECK_SA2B15</strain>
        <strain evidence="1">BECK_SA2B20</strain>
    </source>
</reference>
<organism evidence="2">
    <name type="scientific">Candidatus Kentrum eta</name>
    <dbReference type="NCBI Taxonomy" id="2126337"/>
    <lineage>
        <taxon>Bacteria</taxon>
        <taxon>Pseudomonadati</taxon>
        <taxon>Pseudomonadota</taxon>
        <taxon>Gammaproteobacteria</taxon>
        <taxon>Candidatus Kentrum</taxon>
    </lineage>
</organism>
<protein>
    <submittedName>
        <fullName evidence="2">Uncharacterized protein</fullName>
    </submittedName>
</protein>
<dbReference type="EMBL" id="CAADFI010000596">
    <property type="protein sequence ID" value="VFK05528.1"/>
    <property type="molecule type" value="Genomic_DNA"/>
</dbReference>
<accession>A0A450VQY3</accession>
<dbReference type="EMBL" id="CAADFG010000705">
    <property type="protein sequence ID" value="VFK07182.1"/>
    <property type="molecule type" value="Genomic_DNA"/>
</dbReference>